<dbReference type="OrthoDB" id="446759at2759"/>
<protein>
    <submittedName>
        <fullName evidence="3">Nin one binding Zn-ribbon like-domain-containing protein</fullName>
    </submittedName>
</protein>
<evidence type="ECO:0000313" key="4">
    <source>
        <dbReference type="Proteomes" id="UP000267251"/>
    </source>
</evidence>
<dbReference type="PANTHER" id="PTHR12814">
    <property type="entry name" value="RNA-BINDING PROTEIN NOB1"/>
    <property type="match status" value="1"/>
</dbReference>
<dbReference type="AlphaFoldDB" id="A0A4P9Y242"/>
<feature type="region of interest" description="Disordered" evidence="1">
    <location>
        <begin position="1"/>
        <end position="28"/>
    </location>
</feature>
<accession>A0A4P9Y242</accession>
<keyword evidence="4" id="KW-1185">Reference proteome</keyword>
<evidence type="ECO:0000259" key="2">
    <source>
        <dbReference type="Pfam" id="PF08772"/>
    </source>
</evidence>
<dbReference type="InterPro" id="IPR014881">
    <property type="entry name" value="NOB1_Zn-bd"/>
</dbReference>
<dbReference type="GO" id="GO:0030688">
    <property type="term" value="C:preribosome, small subunit precursor"/>
    <property type="evidence" value="ECO:0007669"/>
    <property type="project" value="TreeGrafter"/>
</dbReference>
<dbReference type="Pfam" id="PF08772">
    <property type="entry name" value="Zn_ribbon_NOB1"/>
    <property type="match status" value="1"/>
</dbReference>
<dbReference type="GO" id="GO:0030490">
    <property type="term" value="P:maturation of SSU-rRNA"/>
    <property type="evidence" value="ECO:0007669"/>
    <property type="project" value="TreeGrafter"/>
</dbReference>
<dbReference type="EMBL" id="KZ988263">
    <property type="protein sequence ID" value="RKP12622.1"/>
    <property type="molecule type" value="Genomic_DNA"/>
</dbReference>
<dbReference type="InterPro" id="IPR036283">
    <property type="entry name" value="NOB1_Zf-like_sf"/>
</dbReference>
<evidence type="ECO:0000256" key="1">
    <source>
        <dbReference type="SAM" id="MobiDB-lite"/>
    </source>
</evidence>
<evidence type="ECO:0000313" key="3">
    <source>
        <dbReference type="EMBL" id="RKP12622.1"/>
    </source>
</evidence>
<dbReference type="SUPFAM" id="SSF144206">
    <property type="entry name" value="NOB1 zinc finger-like"/>
    <property type="match status" value="1"/>
</dbReference>
<sequence>EDQEETPKDKETSLPGWAEEDDGQGEWITPTNVLRHKAREYGHAFGDEEKNNKPVDVSCMTADFAMQNVLLQMGLNLLSVDGIRIKQVKTFVLRCHGCMKVTTDMNKKFCPSCGGPTLNRVSARLDKYGKLHLLLKSNYSYNVRGTQYSLSKPRGGREGEKLILREDQKEFQRSMAKYRRRKEGVDVFDVDFIPSLLIGRGKNPTPEEPFFGHGRRNPNHSRKKVNKKKNH</sequence>
<feature type="compositionally biased region" description="Basic residues" evidence="1">
    <location>
        <begin position="213"/>
        <end position="231"/>
    </location>
</feature>
<gene>
    <name evidence="3" type="ORF">BJ684DRAFT_20847</name>
</gene>
<dbReference type="Proteomes" id="UP000267251">
    <property type="component" value="Unassembled WGS sequence"/>
</dbReference>
<feature type="region of interest" description="Disordered" evidence="1">
    <location>
        <begin position="201"/>
        <end position="231"/>
    </location>
</feature>
<reference evidence="4" key="1">
    <citation type="journal article" date="2018" name="Nat. Microbiol.">
        <title>Leveraging single-cell genomics to expand the fungal tree of life.</title>
        <authorList>
            <person name="Ahrendt S.R."/>
            <person name="Quandt C.A."/>
            <person name="Ciobanu D."/>
            <person name="Clum A."/>
            <person name="Salamov A."/>
            <person name="Andreopoulos B."/>
            <person name="Cheng J.F."/>
            <person name="Woyke T."/>
            <person name="Pelin A."/>
            <person name="Henrissat B."/>
            <person name="Reynolds N.K."/>
            <person name="Benny G.L."/>
            <person name="Smith M.E."/>
            <person name="James T.Y."/>
            <person name="Grigoriev I.V."/>
        </authorList>
    </citation>
    <scope>NUCLEOTIDE SEQUENCE [LARGE SCALE GENOMIC DNA]</scope>
</reference>
<dbReference type="InterPro" id="IPR039907">
    <property type="entry name" value="NOB1"/>
</dbReference>
<organism evidence="3 4">
    <name type="scientific">Piptocephalis cylindrospora</name>
    <dbReference type="NCBI Taxonomy" id="1907219"/>
    <lineage>
        <taxon>Eukaryota</taxon>
        <taxon>Fungi</taxon>
        <taxon>Fungi incertae sedis</taxon>
        <taxon>Zoopagomycota</taxon>
        <taxon>Zoopagomycotina</taxon>
        <taxon>Zoopagomycetes</taxon>
        <taxon>Zoopagales</taxon>
        <taxon>Piptocephalidaceae</taxon>
        <taxon>Piptocephalis</taxon>
    </lineage>
</organism>
<dbReference type="PANTHER" id="PTHR12814:SF2">
    <property type="entry name" value="RNA-BINDING PROTEIN NOB1"/>
    <property type="match status" value="1"/>
</dbReference>
<dbReference type="GO" id="GO:0004521">
    <property type="term" value="F:RNA endonuclease activity"/>
    <property type="evidence" value="ECO:0007669"/>
    <property type="project" value="TreeGrafter"/>
</dbReference>
<feature type="non-terminal residue" evidence="3">
    <location>
        <position position="1"/>
    </location>
</feature>
<proteinExistence type="predicted"/>
<feature type="compositionally biased region" description="Basic and acidic residues" evidence="1">
    <location>
        <begin position="1"/>
        <end position="12"/>
    </location>
</feature>
<name>A0A4P9Y242_9FUNG</name>
<dbReference type="Gene3D" id="6.20.210.10">
    <property type="entry name" value="Nin one binding (NOB1), Zn-ribbon-like"/>
    <property type="match status" value="1"/>
</dbReference>
<feature type="domain" description="Nin one binding (NOB1) Zn-ribbon-like" evidence="2">
    <location>
        <begin position="85"/>
        <end position="156"/>
    </location>
</feature>